<dbReference type="RefSeq" id="WP_162667831.1">
    <property type="nucleotide sequence ID" value="NZ_LR593886.1"/>
</dbReference>
<keyword evidence="1" id="KW-0472">Membrane</keyword>
<evidence type="ECO:0000313" key="3">
    <source>
        <dbReference type="Proteomes" id="UP000464178"/>
    </source>
</evidence>
<evidence type="ECO:0000313" key="2">
    <source>
        <dbReference type="EMBL" id="VTR93041.1"/>
    </source>
</evidence>
<feature type="transmembrane region" description="Helical" evidence="1">
    <location>
        <begin position="85"/>
        <end position="106"/>
    </location>
</feature>
<evidence type="ECO:0000256" key="1">
    <source>
        <dbReference type="SAM" id="Phobius"/>
    </source>
</evidence>
<dbReference type="EMBL" id="LR593886">
    <property type="protein sequence ID" value="VTR93041.1"/>
    <property type="molecule type" value="Genomic_DNA"/>
</dbReference>
<keyword evidence="3" id="KW-1185">Reference proteome</keyword>
<keyword evidence="1" id="KW-1133">Transmembrane helix</keyword>
<dbReference type="KEGG" id="gms:SOIL9_46730"/>
<name>A0A6P2CVP3_9BACT</name>
<protein>
    <submittedName>
        <fullName evidence="2">Uncharacterized protein</fullName>
    </submittedName>
</protein>
<accession>A0A6P2CVP3</accession>
<keyword evidence="1" id="KW-0812">Transmembrane</keyword>
<reference evidence="2 3" key="1">
    <citation type="submission" date="2019-05" db="EMBL/GenBank/DDBJ databases">
        <authorList>
            <consortium name="Science for Life Laboratories"/>
        </authorList>
    </citation>
    <scope>NUCLEOTIDE SEQUENCE [LARGE SCALE GENOMIC DNA]</scope>
    <source>
        <strain evidence="2">Soil9</strain>
    </source>
</reference>
<proteinExistence type="predicted"/>
<gene>
    <name evidence="2" type="ORF">SOIL9_46730</name>
</gene>
<dbReference type="AlphaFoldDB" id="A0A6P2CVP3"/>
<sequence>MFSGEESTRIESDLPREEMEDAVADALSTLGHVEFLGRTGFEIRARRLESAFANVIINGELTKGRKSGQWTLTVTYQVNPSALCWAIAILGFLFLLIGLLILLVPLGTKNNVQKMVARAVRAARNDIEDEIDDRREG</sequence>
<organism evidence="2 3">
    <name type="scientific">Gemmata massiliana</name>
    <dbReference type="NCBI Taxonomy" id="1210884"/>
    <lineage>
        <taxon>Bacteria</taxon>
        <taxon>Pseudomonadati</taxon>
        <taxon>Planctomycetota</taxon>
        <taxon>Planctomycetia</taxon>
        <taxon>Gemmatales</taxon>
        <taxon>Gemmataceae</taxon>
        <taxon>Gemmata</taxon>
    </lineage>
</organism>
<dbReference type="Proteomes" id="UP000464178">
    <property type="component" value="Chromosome"/>
</dbReference>